<dbReference type="Pfam" id="PF13715">
    <property type="entry name" value="CarbopepD_reg_2"/>
    <property type="match status" value="1"/>
</dbReference>
<keyword evidence="10" id="KW-0675">Receptor</keyword>
<reference evidence="10 11" key="1">
    <citation type="submission" date="2018-06" db="EMBL/GenBank/DDBJ databases">
        <title>Genomic Encyclopedia of Archaeal and Bacterial Type Strains, Phase II (KMG-II): from individual species to whole genera.</title>
        <authorList>
            <person name="Goeker M."/>
        </authorList>
    </citation>
    <scope>NUCLEOTIDE SEQUENCE [LARGE SCALE GENOMIC DNA]</scope>
    <source>
        <strain evidence="10 11">DSM 6779</strain>
    </source>
</reference>
<feature type="chain" id="PRO_5016033224" evidence="8">
    <location>
        <begin position="21"/>
        <end position="766"/>
    </location>
</feature>
<evidence type="ECO:0000256" key="6">
    <source>
        <dbReference type="ARBA" id="ARBA00023237"/>
    </source>
</evidence>
<dbReference type="Pfam" id="PF07715">
    <property type="entry name" value="Plug"/>
    <property type="match status" value="1"/>
</dbReference>
<dbReference type="GO" id="GO:0015344">
    <property type="term" value="F:siderophore uptake transmembrane transporter activity"/>
    <property type="evidence" value="ECO:0007669"/>
    <property type="project" value="TreeGrafter"/>
</dbReference>
<evidence type="ECO:0000256" key="1">
    <source>
        <dbReference type="ARBA" id="ARBA00004571"/>
    </source>
</evidence>
<evidence type="ECO:0000313" key="11">
    <source>
        <dbReference type="Proteomes" id="UP000249239"/>
    </source>
</evidence>
<dbReference type="GO" id="GO:0044718">
    <property type="term" value="P:siderophore transmembrane transport"/>
    <property type="evidence" value="ECO:0007669"/>
    <property type="project" value="TreeGrafter"/>
</dbReference>
<name>A0A2W7NHU6_9BACT</name>
<keyword evidence="8" id="KW-0732">Signal</keyword>
<organism evidence="10 11">
    <name type="scientific">Breznakibacter xylanolyticus</name>
    <dbReference type="NCBI Taxonomy" id="990"/>
    <lineage>
        <taxon>Bacteria</taxon>
        <taxon>Pseudomonadati</taxon>
        <taxon>Bacteroidota</taxon>
        <taxon>Bacteroidia</taxon>
        <taxon>Marinilabiliales</taxon>
        <taxon>Marinilabiliaceae</taxon>
        <taxon>Breznakibacter</taxon>
    </lineage>
</organism>
<dbReference type="PANTHER" id="PTHR30069">
    <property type="entry name" value="TONB-DEPENDENT OUTER MEMBRANE RECEPTOR"/>
    <property type="match status" value="1"/>
</dbReference>
<evidence type="ECO:0000256" key="3">
    <source>
        <dbReference type="ARBA" id="ARBA00022452"/>
    </source>
</evidence>
<protein>
    <submittedName>
        <fullName evidence="10">Outer membrane receptor for ferrienterochelin and colicins</fullName>
    </submittedName>
</protein>
<comment type="caution">
    <text evidence="10">The sequence shown here is derived from an EMBL/GenBank/DDBJ whole genome shotgun (WGS) entry which is preliminary data.</text>
</comment>
<dbReference type="Gene3D" id="2.40.170.20">
    <property type="entry name" value="TonB-dependent receptor, beta-barrel domain"/>
    <property type="match status" value="1"/>
</dbReference>
<keyword evidence="3 7" id="KW-1134">Transmembrane beta strand</keyword>
<keyword evidence="11" id="KW-1185">Reference proteome</keyword>
<keyword evidence="5 7" id="KW-0472">Membrane</keyword>
<dbReference type="Gene3D" id="2.170.130.10">
    <property type="entry name" value="TonB-dependent receptor, plug domain"/>
    <property type="match status" value="1"/>
</dbReference>
<dbReference type="Gene3D" id="2.60.40.1120">
    <property type="entry name" value="Carboxypeptidase-like, regulatory domain"/>
    <property type="match status" value="1"/>
</dbReference>
<dbReference type="InterPro" id="IPR008969">
    <property type="entry name" value="CarboxyPept-like_regulatory"/>
</dbReference>
<dbReference type="Proteomes" id="UP000249239">
    <property type="component" value="Unassembled WGS sequence"/>
</dbReference>
<dbReference type="InterPro" id="IPR039426">
    <property type="entry name" value="TonB-dep_rcpt-like"/>
</dbReference>
<evidence type="ECO:0000256" key="8">
    <source>
        <dbReference type="SAM" id="SignalP"/>
    </source>
</evidence>
<accession>A0A2W7NHU6</accession>
<evidence type="ECO:0000259" key="9">
    <source>
        <dbReference type="Pfam" id="PF07715"/>
    </source>
</evidence>
<keyword evidence="2 7" id="KW-0813">Transport</keyword>
<sequence>MIKRCLTILLASLITISIMANPDSKPKSDAHVVGHVTSNGEHLPFVNIVVKNTNVGTTTDQTGHYSLSNAPTGKQVLKAHFVGYKPQEIEVDLKPNETTEIKFDLQEDRIGLNEVVVTANRGETNRQDAAVIVNVLNAKLFQATNAVCLSEGLSYQPGLRVENNCQNCGFQQVRINGLEGPYSQILIDSRPIYSALSGVYGIEQIPVNMIDRVEVIRGGGSALYGSNAIAGTINIITKEPLHNSFDVTENYALIDGTTDDNTIHFNSSYVSDNRQAGFSMFASNRKRGSYDANGDGFSELGKIEGSGLGFRSYYKMSPYSKITATYHYLNEFRRGGNQFDLQPHETDITEQTEHRINGGELVLDLFTPGYANKLSTYVSAQQTLRDSYYGAGHDPNAYGNTTDLALVAGSQYTHQFDKLWLAPATLTTGAEYQLNNLHDKMPGYQRDLKQDVNIAGFFLQNEWRFNHAQLLLGARLDKHNLIDDAIISPRANLLIHITPKLQWRNTFSTGFRAPQAFDEDLHIMAVGGEVMLIQLADDLSTERSYSYSTSFDSYYSLGNIENNFMVEGFYTKLTDVFKVEEIGVDDQGNKLLERRNASGAKVMGINLENRMIFSPKYQLQMGFTLQQSRYLSPEAWSDDTSAELLETMPRSPETYGYMSFTASPWNRFKTYLSGTYTGSMLVPHYAGYIDQDVIKHTPSFVDLNLKFSYDVKITDGVLARFETGVQNLFNSYQTDFDKGESRDAGYMYGPMKPRTIFVGIKISNIL</sequence>
<feature type="signal peptide" evidence="8">
    <location>
        <begin position="1"/>
        <end position="20"/>
    </location>
</feature>
<dbReference type="EMBL" id="QKZK01000003">
    <property type="protein sequence ID" value="PZX20011.1"/>
    <property type="molecule type" value="Genomic_DNA"/>
</dbReference>
<dbReference type="OrthoDB" id="1109239at2"/>
<evidence type="ECO:0000313" key="10">
    <source>
        <dbReference type="EMBL" id="PZX20011.1"/>
    </source>
</evidence>
<comment type="subcellular location">
    <subcellularLocation>
        <location evidence="1 7">Cell outer membrane</location>
        <topology evidence="1 7">Multi-pass membrane protein</topology>
    </subcellularLocation>
</comment>
<dbReference type="InterPro" id="IPR037066">
    <property type="entry name" value="Plug_dom_sf"/>
</dbReference>
<dbReference type="SUPFAM" id="SSF49464">
    <property type="entry name" value="Carboxypeptidase regulatory domain-like"/>
    <property type="match status" value="1"/>
</dbReference>
<evidence type="ECO:0000256" key="7">
    <source>
        <dbReference type="PROSITE-ProRule" id="PRU01360"/>
    </source>
</evidence>
<dbReference type="RefSeq" id="WP_111444197.1">
    <property type="nucleotide sequence ID" value="NZ_QKZK01000003.1"/>
</dbReference>
<dbReference type="SUPFAM" id="SSF56935">
    <property type="entry name" value="Porins"/>
    <property type="match status" value="1"/>
</dbReference>
<dbReference type="PROSITE" id="PS52016">
    <property type="entry name" value="TONB_DEPENDENT_REC_3"/>
    <property type="match status" value="1"/>
</dbReference>
<dbReference type="AlphaFoldDB" id="A0A2W7NHU6"/>
<dbReference type="PANTHER" id="PTHR30069:SF57">
    <property type="entry name" value="TONB-DEPENDENT RECEPTOR"/>
    <property type="match status" value="1"/>
</dbReference>
<dbReference type="GO" id="GO:0009279">
    <property type="term" value="C:cell outer membrane"/>
    <property type="evidence" value="ECO:0007669"/>
    <property type="project" value="UniProtKB-SubCell"/>
</dbReference>
<evidence type="ECO:0000256" key="5">
    <source>
        <dbReference type="ARBA" id="ARBA00023136"/>
    </source>
</evidence>
<dbReference type="InterPro" id="IPR012910">
    <property type="entry name" value="Plug_dom"/>
</dbReference>
<feature type="domain" description="TonB-dependent receptor plug" evidence="9">
    <location>
        <begin position="127"/>
        <end position="232"/>
    </location>
</feature>
<evidence type="ECO:0000256" key="2">
    <source>
        <dbReference type="ARBA" id="ARBA00022448"/>
    </source>
</evidence>
<keyword evidence="6 7" id="KW-0998">Cell outer membrane</keyword>
<dbReference type="InterPro" id="IPR036942">
    <property type="entry name" value="Beta-barrel_TonB_sf"/>
</dbReference>
<comment type="similarity">
    <text evidence="7">Belongs to the TonB-dependent receptor family.</text>
</comment>
<evidence type="ECO:0000256" key="4">
    <source>
        <dbReference type="ARBA" id="ARBA00022692"/>
    </source>
</evidence>
<keyword evidence="4 7" id="KW-0812">Transmembrane</keyword>
<gene>
    <name evidence="10" type="ORF">LX69_00462</name>
</gene>
<proteinExistence type="inferred from homology"/>